<evidence type="ECO:0000313" key="1">
    <source>
        <dbReference type="EMBL" id="CAK5089752.1"/>
    </source>
</evidence>
<organism evidence="1 2">
    <name type="scientific">Meloidogyne enterolobii</name>
    <name type="common">Root-knot nematode worm</name>
    <name type="synonym">Meloidogyne mayaguensis</name>
    <dbReference type="NCBI Taxonomy" id="390850"/>
    <lineage>
        <taxon>Eukaryota</taxon>
        <taxon>Metazoa</taxon>
        <taxon>Ecdysozoa</taxon>
        <taxon>Nematoda</taxon>
        <taxon>Chromadorea</taxon>
        <taxon>Rhabditida</taxon>
        <taxon>Tylenchina</taxon>
        <taxon>Tylenchomorpha</taxon>
        <taxon>Tylenchoidea</taxon>
        <taxon>Meloidogynidae</taxon>
        <taxon>Meloidogyninae</taxon>
        <taxon>Meloidogyne</taxon>
    </lineage>
</organism>
<comment type="caution">
    <text evidence="1">The sequence shown here is derived from an EMBL/GenBank/DDBJ whole genome shotgun (WGS) entry which is preliminary data.</text>
</comment>
<reference evidence="1" key="1">
    <citation type="submission" date="2023-11" db="EMBL/GenBank/DDBJ databases">
        <authorList>
            <person name="Poullet M."/>
        </authorList>
    </citation>
    <scope>NUCLEOTIDE SEQUENCE</scope>
    <source>
        <strain evidence="1">E1834</strain>
    </source>
</reference>
<keyword evidence="2" id="KW-1185">Reference proteome</keyword>
<evidence type="ECO:0000313" key="2">
    <source>
        <dbReference type="Proteomes" id="UP001497535"/>
    </source>
</evidence>
<name>A0ACB1AGR1_MELEN</name>
<dbReference type="Proteomes" id="UP001497535">
    <property type="component" value="Unassembled WGS sequence"/>
</dbReference>
<protein>
    <submittedName>
        <fullName evidence="1">Uncharacterized protein</fullName>
    </submittedName>
</protein>
<dbReference type="EMBL" id="CAVMJV010000079">
    <property type="protein sequence ID" value="CAK5089752.1"/>
    <property type="molecule type" value="Genomic_DNA"/>
</dbReference>
<gene>
    <name evidence="1" type="ORF">MENTE1834_LOCUS37490</name>
</gene>
<sequence>MENLLTSAEFAFTKTKLSVQDQKSSYPKRNLFKGRDYGRLLKKVESREEMLTQLRNKDASKAEDVATKIAWEKAFQMASGLKVKVCDNSIICLYIVRTIFNLRFDLNSVILFINFFVILPPCE</sequence>
<accession>A0ACB1AGR1</accession>
<proteinExistence type="predicted"/>